<reference evidence="2" key="1">
    <citation type="submission" date="2018-05" db="EMBL/GenBank/DDBJ databases">
        <authorList>
            <person name="Lanie J.A."/>
            <person name="Ng W.-L."/>
            <person name="Kazmierczak K.M."/>
            <person name="Andrzejewski T.M."/>
            <person name="Davidsen T.M."/>
            <person name="Wayne K.J."/>
            <person name="Tettelin H."/>
            <person name="Glass J.I."/>
            <person name="Rusch D."/>
            <person name="Podicherti R."/>
            <person name="Tsui H.-C.T."/>
            <person name="Winkler M.E."/>
        </authorList>
    </citation>
    <scope>NUCLEOTIDE SEQUENCE</scope>
</reference>
<organism evidence="2">
    <name type="scientific">marine metagenome</name>
    <dbReference type="NCBI Taxonomy" id="408172"/>
    <lineage>
        <taxon>unclassified sequences</taxon>
        <taxon>metagenomes</taxon>
        <taxon>ecological metagenomes</taxon>
    </lineage>
</organism>
<dbReference type="PROSITE" id="PS50890">
    <property type="entry name" value="PUA"/>
    <property type="match status" value="1"/>
</dbReference>
<proteinExistence type="predicted"/>
<dbReference type="InterPro" id="IPR002478">
    <property type="entry name" value="PUA"/>
</dbReference>
<feature type="non-terminal residue" evidence="2">
    <location>
        <position position="1"/>
    </location>
</feature>
<feature type="non-terminal residue" evidence="2">
    <location>
        <position position="129"/>
    </location>
</feature>
<dbReference type="NCBIfam" id="TIGR00451">
    <property type="entry name" value="unchar_dom_2"/>
    <property type="match status" value="1"/>
</dbReference>
<dbReference type="SUPFAM" id="SSF88697">
    <property type="entry name" value="PUA domain-like"/>
    <property type="match status" value="1"/>
</dbReference>
<dbReference type="AlphaFoldDB" id="A0A382Y489"/>
<feature type="domain" description="PUA" evidence="1">
    <location>
        <begin position="82"/>
        <end position="124"/>
    </location>
</feature>
<dbReference type="GO" id="GO:0003723">
    <property type="term" value="F:RNA binding"/>
    <property type="evidence" value="ECO:0007669"/>
    <property type="project" value="InterPro"/>
</dbReference>
<evidence type="ECO:0000259" key="1">
    <source>
        <dbReference type="Pfam" id="PF01472"/>
    </source>
</evidence>
<name>A0A382Y489_9ZZZZ</name>
<sequence length="129" mass="14314">VVGNLVVKKRRPINKKEARRVKQGLLKTHDLDLPISAGNYEIASSENFDVVIQHGHIIALVLDEHVFHLSVRGLLSHTPQTGWIQVDMGAVPFLCNGANAMSAGINDASPEVIKGQYVWIREENHHKPL</sequence>
<dbReference type="InterPro" id="IPR004521">
    <property type="entry name" value="Uncharacterised_CHP00451"/>
</dbReference>
<protein>
    <recommendedName>
        <fullName evidence="1">PUA domain-containing protein</fullName>
    </recommendedName>
</protein>
<dbReference type="InterPro" id="IPR015947">
    <property type="entry name" value="PUA-like_sf"/>
</dbReference>
<dbReference type="Pfam" id="PF01472">
    <property type="entry name" value="PUA"/>
    <property type="match status" value="1"/>
</dbReference>
<accession>A0A382Y489</accession>
<gene>
    <name evidence="2" type="ORF">METZ01_LOCUS430162</name>
</gene>
<evidence type="ECO:0000313" key="2">
    <source>
        <dbReference type="EMBL" id="SVD77308.1"/>
    </source>
</evidence>
<dbReference type="Gene3D" id="3.10.400.20">
    <property type="match status" value="1"/>
</dbReference>
<dbReference type="EMBL" id="UINC01172300">
    <property type="protein sequence ID" value="SVD77308.1"/>
    <property type="molecule type" value="Genomic_DNA"/>
</dbReference>